<dbReference type="InterPro" id="IPR009078">
    <property type="entry name" value="Ferritin-like_SF"/>
</dbReference>
<dbReference type="Proteomes" id="UP000320679">
    <property type="component" value="Unassembled WGS sequence"/>
</dbReference>
<evidence type="ECO:0000313" key="1">
    <source>
        <dbReference type="EMBL" id="TET43080.1"/>
    </source>
</evidence>
<accession>A0A523UKN3</accession>
<dbReference type="Gene3D" id="1.20.120.660">
    <property type="entry name" value="IL-4 antagonist (De novo design) like domain"/>
    <property type="match status" value="1"/>
</dbReference>
<proteinExistence type="predicted"/>
<sequence length="64" mass="7534">MDTRKMLFEKFEDVLTTEHEMAQAYEECLGLTEDDKVISELSKVREDEIKHMAMARRLLEITQG</sequence>
<evidence type="ECO:0008006" key="3">
    <source>
        <dbReference type="Google" id="ProtNLM"/>
    </source>
</evidence>
<dbReference type="AlphaFoldDB" id="A0A523UKN3"/>
<organism evidence="1 2">
    <name type="scientific">Aerophobetes bacterium</name>
    <dbReference type="NCBI Taxonomy" id="2030807"/>
    <lineage>
        <taxon>Bacteria</taxon>
        <taxon>Candidatus Aerophobota</taxon>
    </lineage>
</organism>
<name>A0A523UKN3_UNCAE</name>
<protein>
    <recommendedName>
        <fullName evidence="3">Ferritin-like domain-containing protein</fullName>
    </recommendedName>
</protein>
<gene>
    <name evidence="1" type="ORF">E3J59_07005</name>
</gene>
<dbReference type="EMBL" id="SOJK01000292">
    <property type="protein sequence ID" value="TET43080.1"/>
    <property type="molecule type" value="Genomic_DNA"/>
</dbReference>
<reference evidence="1 2" key="1">
    <citation type="submission" date="2019-03" db="EMBL/GenBank/DDBJ databases">
        <title>Metabolic potential of uncultured bacteria and archaea associated with petroleum seepage in deep-sea sediments.</title>
        <authorList>
            <person name="Dong X."/>
            <person name="Hubert C."/>
        </authorList>
    </citation>
    <scope>NUCLEOTIDE SEQUENCE [LARGE SCALE GENOMIC DNA]</scope>
    <source>
        <strain evidence="1">E29_bin78</strain>
    </source>
</reference>
<dbReference type="SUPFAM" id="SSF47240">
    <property type="entry name" value="Ferritin-like"/>
    <property type="match status" value="1"/>
</dbReference>
<evidence type="ECO:0000313" key="2">
    <source>
        <dbReference type="Proteomes" id="UP000320679"/>
    </source>
</evidence>
<comment type="caution">
    <text evidence="1">The sequence shown here is derived from an EMBL/GenBank/DDBJ whole genome shotgun (WGS) entry which is preliminary data.</text>
</comment>